<sequence length="968" mass="108501">MDISKFNEKFNKVEGNTYVVEEKIDVRDGIYENELAHDNINIKTVNIYTGSKLTGDKIETYSISTPSLTPWKNIIKIFSKVTPLYISYETIGDQVEADDINKLQYSVVNTQENLNYEIDRAKLAEKTLSDNLSNETKRAKDAENILINNIIKETKRATDSENNIYKELHDEVLRATNSESSIIKNLNAEINRAKSCEKDLTDNLEIESNRAKNSEEGLNNSINNEIIRAKKEEERLANSINTTNTDLSNEVNRSKDTENIISNSIRDEVKRAISAEKVLTDNLNVESNRAKFSEKILTENLNTEISRATKSEESINANLTEEINRSKAVEKSLTENINNTTNSLNSEISRAKSVENDITSKFNEEVNRSKTKENSIEGSLNNYKTTNNAEMQKLREKDIELQDKKSDKTYVDAELNKRYTKDQTFTKEEVLKKIKDVIGTAPEALDTLQEIAKALNNDANFAGTMTKQLATKVDKIQGKQLTDENYTLVDKKKLAKIESEANKYIHPANHSADMIIDNANKRFTTDNERANNLEAYNKRHEHSNKSIIDKITQVLLDNWNAAYAHINDAIKHVTGNERENWNESYKHISDSVKHITNDERKKWNDVDNKLDKNNNAVSASKLASARIITLKGLLSGKADFDGSRDININVSLNPTELTNQSLDSILTVGLYYAGGGNTCANKPNGVDAFGMEVVRSANGWYTQVLYASNGQEKVYFRYYTGNQWSIWSEVYTSSNKPSKTDVGLGNVDNTNDLDKPISKATKNALDGKANNSHTHIKSQITDFPNKISQFTNDIGFITQKDVDISQNHMHTNKNVLDKINQMSVDTWNTISNKADKKHKHSISEIENMPSSLPANGGTASRIYGSMASNDFIRIEGQGNNDNGSLEIATADNGNEPIYVRQYTGNFANISRTLTLLDGNGNTVCPGTLNANELQVKGANVYTTNRKPTPAEIGAMKKGPIIWNDLKGV</sequence>
<keyword evidence="1" id="KW-0175">Coiled coil</keyword>
<evidence type="ECO:0000256" key="1">
    <source>
        <dbReference type="SAM" id="Coils"/>
    </source>
</evidence>
<keyword evidence="3" id="KW-1185">Reference proteome</keyword>
<dbReference type="Proteomes" id="UP001519921">
    <property type="component" value="Unassembled WGS sequence"/>
</dbReference>
<protein>
    <submittedName>
        <fullName evidence="2">Uncharacterized protein</fullName>
    </submittedName>
</protein>
<dbReference type="RefSeq" id="WP_219777544.1">
    <property type="nucleotide sequence ID" value="NZ_JAHXPT010000001.1"/>
</dbReference>
<comment type="caution">
    <text evidence="2">The sequence shown here is derived from an EMBL/GenBank/DDBJ whole genome shotgun (WGS) entry which is preliminary data.</text>
</comment>
<gene>
    <name evidence="2" type="ORF">KYD98_00045</name>
</gene>
<accession>A0ABS7AIH1</accession>
<dbReference type="CDD" id="cd19958">
    <property type="entry name" value="pyocin_knob"/>
    <property type="match status" value="1"/>
</dbReference>
<reference evidence="2 3" key="1">
    <citation type="submission" date="2021-07" db="EMBL/GenBank/DDBJ databases">
        <title>Clostridium weizhouense sp. nov., an anaerobic bacterium isolated from activated sludge of Petroleum wastewater.</title>
        <authorList>
            <person name="Li Q."/>
        </authorList>
    </citation>
    <scope>NUCLEOTIDE SEQUENCE [LARGE SCALE GENOMIC DNA]</scope>
    <source>
        <strain evidence="2 3">YB-6</strain>
    </source>
</reference>
<feature type="coiled-coil region" evidence="1">
    <location>
        <begin position="183"/>
        <end position="239"/>
    </location>
</feature>
<dbReference type="EMBL" id="JAHXPT010000001">
    <property type="protein sequence ID" value="MBW6408475.1"/>
    <property type="molecule type" value="Genomic_DNA"/>
</dbReference>
<evidence type="ECO:0000313" key="2">
    <source>
        <dbReference type="EMBL" id="MBW6408475.1"/>
    </source>
</evidence>
<organism evidence="2 3">
    <name type="scientific">Clostridium weizhouense</name>
    <dbReference type="NCBI Taxonomy" id="2859781"/>
    <lineage>
        <taxon>Bacteria</taxon>
        <taxon>Bacillati</taxon>
        <taxon>Bacillota</taxon>
        <taxon>Clostridia</taxon>
        <taxon>Eubacteriales</taxon>
        <taxon>Clostridiaceae</taxon>
        <taxon>Clostridium</taxon>
    </lineage>
</organism>
<evidence type="ECO:0000313" key="3">
    <source>
        <dbReference type="Proteomes" id="UP001519921"/>
    </source>
</evidence>
<proteinExistence type="predicted"/>
<name>A0ABS7AIH1_9CLOT</name>